<name>A0A1Y2AUN5_9TREE</name>
<evidence type="ECO:0000259" key="1">
    <source>
        <dbReference type="Pfam" id="PF00646"/>
    </source>
</evidence>
<gene>
    <name evidence="2" type="ORF">BCR39DRAFT_542059</name>
</gene>
<dbReference type="AlphaFoldDB" id="A0A1Y2AUN5"/>
<reference evidence="2 3" key="1">
    <citation type="submission" date="2016-07" db="EMBL/GenBank/DDBJ databases">
        <title>Pervasive Adenine N6-methylation of Active Genes in Fungi.</title>
        <authorList>
            <consortium name="DOE Joint Genome Institute"/>
            <person name="Mondo S.J."/>
            <person name="Dannebaum R.O."/>
            <person name="Kuo R.C."/>
            <person name="Labutti K."/>
            <person name="Haridas S."/>
            <person name="Kuo A."/>
            <person name="Salamov A."/>
            <person name="Ahrendt S.R."/>
            <person name="Lipzen A."/>
            <person name="Sullivan W."/>
            <person name="Andreopoulos W.B."/>
            <person name="Clum A."/>
            <person name="Lindquist E."/>
            <person name="Daum C."/>
            <person name="Ramamoorthy G.K."/>
            <person name="Gryganskyi A."/>
            <person name="Culley D."/>
            <person name="Magnuson J.K."/>
            <person name="James T.Y."/>
            <person name="O'Malley M.A."/>
            <person name="Stajich J.E."/>
            <person name="Spatafora J.W."/>
            <person name="Visel A."/>
            <person name="Grigoriev I.V."/>
        </authorList>
    </citation>
    <scope>NUCLEOTIDE SEQUENCE [LARGE SCALE GENOMIC DNA]</scope>
    <source>
        <strain evidence="2 3">68-887.2</strain>
    </source>
</reference>
<comment type="caution">
    <text evidence="2">The sequence shown here is derived from an EMBL/GenBank/DDBJ whole genome shotgun (WGS) entry which is preliminary data.</text>
</comment>
<accession>A0A1Y2AUN5</accession>
<feature type="domain" description="F-box" evidence="1">
    <location>
        <begin position="16"/>
        <end position="49"/>
    </location>
</feature>
<organism evidence="2 3">
    <name type="scientific">Naematelia encephala</name>
    <dbReference type="NCBI Taxonomy" id="71784"/>
    <lineage>
        <taxon>Eukaryota</taxon>
        <taxon>Fungi</taxon>
        <taxon>Dikarya</taxon>
        <taxon>Basidiomycota</taxon>
        <taxon>Agaricomycotina</taxon>
        <taxon>Tremellomycetes</taxon>
        <taxon>Tremellales</taxon>
        <taxon>Naemateliaceae</taxon>
        <taxon>Naematelia</taxon>
    </lineage>
</organism>
<evidence type="ECO:0000313" key="3">
    <source>
        <dbReference type="Proteomes" id="UP000193986"/>
    </source>
</evidence>
<dbReference type="InParanoid" id="A0A1Y2AUN5"/>
<protein>
    <recommendedName>
        <fullName evidence="1">F-box domain-containing protein</fullName>
    </recommendedName>
</protein>
<sequence>MHQVLSAIFAQIYQDDVLVIRILEELGISDLLSITLVSKRFNHLILTSSSLQLRLQSQLQSSNITSSSCAASTSKQALDRLISREKAFNSLTPRITAHDSLHPPDIANWREGLLYKAWYKHSVPGHLGNSYMRFWKRKQGQDQNDTWDSWTVVLDDEVDGLTIWPNEGLLVVAKYLEPVEGCVPVRFYFLDCDVSAHPPNTTFSLELSRARHPRAQKPWVDLILPDDFEPIDYVCFVPCSMNRLAVGVSSRLVLVWDWVTGLPVVKMPGEIILDSTWTSFLDPFHLAFLADTCRHLIDEGGPHAPISVMEIFRLPTFSLTPHTPDGTSFAYDDIPNVAADMILVLPEAHHAPTTAIRWNTDSNPEEANERRLVVSDGLMVFSAEVGRVEPRSSRLDGETVLMMLSGAVSIDHILNVVDTHLKIPVIMRRPIRYDQWHQGKVALWTHAAPSTWDRNIAAYGSRFVSLSFSDTEERKDEIQIRLTIRDFHQLTAKYGERRLGQRLGGDLSRDVEVQIQNTQIAVSRQITLISYIEYRGSELISGLRQMDAMSLSDKQVMTRKQKPSYRMVERDLKLKQASQSRDCLLIVVFDGDSMIIWADGVKVTTLDFVP</sequence>
<dbReference type="InterPro" id="IPR001810">
    <property type="entry name" value="F-box_dom"/>
</dbReference>
<dbReference type="EMBL" id="MCFC01000050">
    <property type="protein sequence ID" value="ORY26164.1"/>
    <property type="molecule type" value="Genomic_DNA"/>
</dbReference>
<evidence type="ECO:0000313" key="2">
    <source>
        <dbReference type="EMBL" id="ORY26164.1"/>
    </source>
</evidence>
<dbReference type="Pfam" id="PF00646">
    <property type="entry name" value="F-box"/>
    <property type="match status" value="1"/>
</dbReference>
<proteinExistence type="predicted"/>
<keyword evidence="3" id="KW-1185">Reference proteome</keyword>
<dbReference type="Proteomes" id="UP000193986">
    <property type="component" value="Unassembled WGS sequence"/>
</dbReference>